<evidence type="ECO:0000313" key="3">
    <source>
        <dbReference type="Ensembl" id="ENSSDAP00000007482.1"/>
    </source>
</evidence>
<protein>
    <submittedName>
        <fullName evidence="3">Uncharacterized protein</fullName>
    </submittedName>
</protein>
<dbReference type="Proteomes" id="UP000694422">
    <property type="component" value="Unplaced"/>
</dbReference>
<comment type="subcellular location">
    <subcellularLocation>
        <location evidence="1">Mitochondrion</location>
    </subcellularLocation>
</comment>
<accession>A0A8C9PHS7</accession>
<dbReference type="SUPFAM" id="SSF47694">
    <property type="entry name" value="Cytochrome c oxidase subunit h"/>
    <property type="match status" value="1"/>
</dbReference>
<evidence type="ECO:0000256" key="2">
    <source>
        <dbReference type="ARBA" id="ARBA00023128"/>
    </source>
</evidence>
<dbReference type="GO" id="GO:0005739">
    <property type="term" value="C:mitochondrion"/>
    <property type="evidence" value="ECO:0007669"/>
    <property type="project" value="UniProtKB-SubCell"/>
</dbReference>
<reference evidence="3" key="1">
    <citation type="submission" date="2025-08" db="UniProtKB">
        <authorList>
            <consortium name="Ensembl"/>
        </authorList>
    </citation>
    <scope>IDENTIFICATION</scope>
</reference>
<dbReference type="PANTHER" id="PTHR11387">
    <property type="entry name" value="CYTOCHROME C OXIDASE SUBUNIT 6B"/>
    <property type="match status" value="1"/>
</dbReference>
<dbReference type="AlphaFoldDB" id="A0A8C9PHS7"/>
<dbReference type="GO" id="GO:0045277">
    <property type="term" value="C:respiratory chain complex IV"/>
    <property type="evidence" value="ECO:0007669"/>
    <property type="project" value="InterPro"/>
</dbReference>
<evidence type="ECO:0000256" key="1">
    <source>
        <dbReference type="ARBA" id="ARBA00004173"/>
    </source>
</evidence>
<dbReference type="InterPro" id="IPR003213">
    <property type="entry name" value="Cyt_c_oxidase_su6B"/>
</dbReference>
<keyword evidence="4" id="KW-1185">Reference proteome</keyword>
<dbReference type="InterPro" id="IPR036549">
    <property type="entry name" value="CX6/COA6-like_sf"/>
</dbReference>
<evidence type="ECO:0000313" key="4">
    <source>
        <dbReference type="Proteomes" id="UP000694422"/>
    </source>
</evidence>
<dbReference type="Gene3D" id="1.10.10.140">
    <property type="entry name" value="Cytochrome c oxidase, subunit VIb"/>
    <property type="match status" value="1"/>
</dbReference>
<organism evidence="3 4">
    <name type="scientific">Spermophilus dauricus</name>
    <name type="common">Daurian ground squirrel</name>
    <dbReference type="NCBI Taxonomy" id="99837"/>
    <lineage>
        <taxon>Eukaryota</taxon>
        <taxon>Metazoa</taxon>
        <taxon>Chordata</taxon>
        <taxon>Craniata</taxon>
        <taxon>Vertebrata</taxon>
        <taxon>Euteleostomi</taxon>
        <taxon>Mammalia</taxon>
        <taxon>Eutheria</taxon>
        <taxon>Euarchontoglires</taxon>
        <taxon>Glires</taxon>
        <taxon>Rodentia</taxon>
        <taxon>Sciuromorpha</taxon>
        <taxon>Sciuridae</taxon>
        <taxon>Xerinae</taxon>
        <taxon>Marmotini</taxon>
        <taxon>Spermophilus</taxon>
    </lineage>
</organism>
<name>A0A8C9PHS7_SPEDA</name>
<reference evidence="3" key="2">
    <citation type="submission" date="2025-09" db="UniProtKB">
        <authorList>
            <consortium name="Ensembl"/>
        </authorList>
    </citation>
    <scope>IDENTIFICATION</scope>
</reference>
<sequence>MLDIETQRRPCKGKWATLLFDLHFSNQNQTHNCHQIFLEYHCCIKNMNQHGKSTYYESLCDWEVKQQRLPRFRSSKEKT</sequence>
<keyword evidence="2" id="KW-0496">Mitochondrion</keyword>
<dbReference type="Ensembl" id="ENSSDAT00000008513.1">
    <property type="protein sequence ID" value="ENSSDAP00000007482.1"/>
    <property type="gene ID" value="ENSSDAG00000006843.1"/>
</dbReference>
<proteinExistence type="predicted"/>